<feature type="transmembrane region" description="Helical" evidence="2">
    <location>
        <begin position="171"/>
        <end position="192"/>
    </location>
</feature>
<organism evidence="4 5">
    <name type="scientific">Streptomyces himastatinicus ATCC 53653</name>
    <dbReference type="NCBI Taxonomy" id="457427"/>
    <lineage>
        <taxon>Bacteria</taxon>
        <taxon>Bacillati</taxon>
        <taxon>Actinomycetota</taxon>
        <taxon>Actinomycetes</taxon>
        <taxon>Kitasatosporales</taxon>
        <taxon>Streptomycetaceae</taxon>
        <taxon>Streptomyces</taxon>
        <taxon>Streptomyces violaceusniger group</taxon>
    </lineage>
</organism>
<keyword evidence="2" id="KW-1133">Transmembrane helix</keyword>
<dbReference type="EMBL" id="GG657754">
    <property type="protein sequence ID" value="EFL28321.1"/>
    <property type="molecule type" value="Genomic_DNA"/>
</dbReference>
<keyword evidence="3" id="KW-0732">Signal</keyword>
<keyword evidence="2" id="KW-0812">Transmembrane</keyword>
<evidence type="ECO:0000256" key="2">
    <source>
        <dbReference type="SAM" id="Phobius"/>
    </source>
</evidence>
<dbReference type="STRING" id="457427.SSOG_08035"/>
<feature type="chain" id="PRO_5003131420" evidence="3">
    <location>
        <begin position="24"/>
        <end position="440"/>
    </location>
</feature>
<dbReference type="HOGENOM" id="CLU_049175_0_0_11"/>
<evidence type="ECO:0000313" key="5">
    <source>
        <dbReference type="Proteomes" id="UP000003963"/>
    </source>
</evidence>
<sequence length="440" mass="46154">MVLPLVVAALLLAAVAAAPGARAADSLDTAAASLRNGPVYVDPRARDILPRSEADALSHKIEKAGKPVFAVALPAAEKHDRSTLLQDLRTKVGVTGVYAVALGDRFDAGADRSVLSRDAVENLTGAAQRSHPGDSGAMLTDFVDQAVEQAKGDAPATWDNGATTPSGSTGALGLLITLGVLVVVGVGGTLLVSRRVTRRRQQENRARLEELRPVVDEDITAFGEELTRIGFDPSSPKADDAMREDYTRALDSYEHAKTVMEKARSPREVRDVTEAVEDGRFSLATLEARMDGKPLPERRPPCFFDPRHGPSVEDRRWTPAGSTSERTVPVCAADAARLDDGEEPMAREVDTPAGRRPYWDAGPAYGPWASGYFGGALLPGLLVGTLLGTSLGSPYAYGDYYGAGPAGDYSGGDHSGGDFDPGDFGGDFGGGFGGGDFGGG</sequence>
<feature type="region of interest" description="Disordered" evidence="1">
    <location>
        <begin position="292"/>
        <end position="326"/>
    </location>
</feature>
<keyword evidence="5" id="KW-1185">Reference proteome</keyword>
<protein>
    <submittedName>
        <fullName evidence="4">Putative membrane protein</fullName>
    </submittedName>
</protein>
<reference evidence="4 5" key="1">
    <citation type="submission" date="2009-02" db="EMBL/GenBank/DDBJ databases">
        <title>Annotation of Streptomyces hygroscopicus strain ATCC 53653.</title>
        <authorList>
            <consortium name="The Broad Institute Genome Sequencing Platform"/>
            <consortium name="Broad Institute Microbial Sequencing Center"/>
            <person name="Fischbach M."/>
            <person name="Godfrey P."/>
            <person name="Ward D."/>
            <person name="Young S."/>
            <person name="Zeng Q."/>
            <person name="Koehrsen M."/>
            <person name="Alvarado L."/>
            <person name="Berlin A.M."/>
            <person name="Bochicchio J."/>
            <person name="Borenstein D."/>
            <person name="Chapman S.B."/>
            <person name="Chen Z."/>
            <person name="Engels R."/>
            <person name="Freedman E."/>
            <person name="Gellesch M."/>
            <person name="Goldberg J."/>
            <person name="Griggs A."/>
            <person name="Gujja S."/>
            <person name="Heilman E.R."/>
            <person name="Heiman D.I."/>
            <person name="Hepburn T.A."/>
            <person name="Howarth C."/>
            <person name="Jen D."/>
            <person name="Larson L."/>
            <person name="Lewis B."/>
            <person name="Mehta T."/>
            <person name="Park D."/>
            <person name="Pearson M."/>
            <person name="Richards J."/>
            <person name="Roberts A."/>
            <person name="Saif S."/>
            <person name="Shea T.D."/>
            <person name="Shenoy N."/>
            <person name="Sisk P."/>
            <person name="Stolte C."/>
            <person name="Sykes S.N."/>
            <person name="Thomson T."/>
            <person name="Walk T."/>
            <person name="White J."/>
            <person name="Yandava C."/>
            <person name="Straight P."/>
            <person name="Clardy J."/>
            <person name="Hung D."/>
            <person name="Kolter R."/>
            <person name="Mekalanos J."/>
            <person name="Walker S."/>
            <person name="Walsh C.T."/>
            <person name="Wieland-Brown L.C."/>
            <person name="Haas B."/>
            <person name="Nusbaum C."/>
            <person name="Birren B."/>
        </authorList>
    </citation>
    <scope>NUCLEOTIDE SEQUENCE [LARGE SCALE GENOMIC DNA]</scope>
    <source>
        <strain evidence="4 5">ATCC 53653</strain>
    </source>
</reference>
<proteinExistence type="predicted"/>
<evidence type="ECO:0000256" key="3">
    <source>
        <dbReference type="SAM" id="SignalP"/>
    </source>
</evidence>
<keyword evidence="2" id="KW-0472">Membrane</keyword>
<evidence type="ECO:0000313" key="4">
    <source>
        <dbReference type="EMBL" id="EFL28321.1"/>
    </source>
</evidence>
<name>D9WS77_9ACTN</name>
<accession>D9WS77</accession>
<dbReference type="Proteomes" id="UP000003963">
    <property type="component" value="Unassembled WGS sequence"/>
</dbReference>
<dbReference type="AlphaFoldDB" id="D9WS77"/>
<gene>
    <name evidence="4" type="ORF">SSOG_08035</name>
</gene>
<feature type="compositionally biased region" description="Basic and acidic residues" evidence="1">
    <location>
        <begin position="292"/>
        <end position="317"/>
    </location>
</feature>
<evidence type="ECO:0000256" key="1">
    <source>
        <dbReference type="SAM" id="MobiDB-lite"/>
    </source>
</evidence>
<feature type="signal peptide" evidence="3">
    <location>
        <begin position="1"/>
        <end position="23"/>
    </location>
</feature>